<feature type="transmembrane region" description="Helical" evidence="10">
    <location>
        <begin position="171"/>
        <end position="191"/>
    </location>
</feature>
<evidence type="ECO:0000259" key="13">
    <source>
        <dbReference type="Pfam" id="PF11933"/>
    </source>
</evidence>
<feature type="region of interest" description="Disordered" evidence="9">
    <location>
        <begin position="555"/>
        <end position="601"/>
    </location>
</feature>
<feature type="domain" description="Ion transport" evidence="11">
    <location>
        <begin position="711"/>
        <end position="942"/>
    </location>
</feature>
<feature type="compositionally biased region" description="Basic and acidic residues" evidence="9">
    <location>
        <begin position="564"/>
        <end position="578"/>
    </location>
</feature>
<feature type="domain" description="Sodium ion transport-associated" evidence="12">
    <location>
        <begin position="949"/>
        <end position="1090"/>
    </location>
</feature>
<evidence type="ECO:0000256" key="9">
    <source>
        <dbReference type="SAM" id="MobiDB-lite"/>
    </source>
</evidence>
<dbReference type="SUPFAM" id="SSF81324">
    <property type="entry name" value="Voltage-gated potassium channels"/>
    <property type="match status" value="2"/>
</dbReference>
<feature type="compositionally biased region" description="Basic and acidic residues" evidence="9">
    <location>
        <begin position="480"/>
        <end position="496"/>
    </location>
</feature>
<feature type="compositionally biased region" description="Basic residues" evidence="9">
    <location>
        <begin position="470"/>
        <end position="479"/>
    </location>
</feature>
<dbReference type="Pfam" id="PF11933">
    <property type="entry name" value="Na_trans_cytopl"/>
    <property type="match status" value="1"/>
</dbReference>
<evidence type="ECO:0000259" key="11">
    <source>
        <dbReference type="Pfam" id="PF00520"/>
    </source>
</evidence>
<keyword evidence="4" id="KW-0677">Repeat</keyword>
<evidence type="ECO:0000256" key="5">
    <source>
        <dbReference type="ARBA" id="ARBA00022989"/>
    </source>
</evidence>
<dbReference type="Gene3D" id="1.10.287.70">
    <property type="match status" value="2"/>
</dbReference>
<evidence type="ECO:0000256" key="8">
    <source>
        <dbReference type="SAM" id="Coils"/>
    </source>
</evidence>
<evidence type="ECO:0000256" key="1">
    <source>
        <dbReference type="ARBA" id="ARBA00004651"/>
    </source>
</evidence>
<dbReference type="Gene3D" id="1.20.120.350">
    <property type="entry name" value="Voltage-gated potassium channels. Chain C"/>
    <property type="match status" value="2"/>
</dbReference>
<feature type="domain" description="Ion transport" evidence="11">
    <location>
        <begin position="104"/>
        <end position="403"/>
    </location>
</feature>
<evidence type="ECO:0008006" key="15">
    <source>
        <dbReference type="Google" id="ProtNLM"/>
    </source>
</evidence>
<accession>A0A8C0W403</accession>
<gene>
    <name evidence="14" type="primary">LOC109675004</name>
</gene>
<feature type="transmembrane region" description="Helical" evidence="10">
    <location>
        <begin position="739"/>
        <end position="760"/>
    </location>
</feature>
<evidence type="ECO:0000256" key="4">
    <source>
        <dbReference type="ARBA" id="ARBA00022737"/>
    </source>
</evidence>
<keyword evidence="3 10" id="KW-0812">Transmembrane</keyword>
<feature type="transmembrane region" description="Helical" evidence="10">
    <location>
        <begin position="203"/>
        <end position="220"/>
    </location>
</feature>
<evidence type="ECO:0000256" key="3">
    <source>
        <dbReference type="ARBA" id="ARBA00022692"/>
    </source>
</evidence>
<evidence type="ECO:0000256" key="10">
    <source>
        <dbReference type="SAM" id="Phobius"/>
    </source>
</evidence>
<keyword evidence="7" id="KW-1015">Disulfide bond</keyword>
<dbReference type="InterPro" id="IPR010526">
    <property type="entry name" value="Na_trans_assoc_dom"/>
</dbReference>
<dbReference type="Pfam" id="PF06512">
    <property type="entry name" value="Na_trans_assoc"/>
    <property type="match status" value="1"/>
</dbReference>
<dbReference type="AlphaFoldDB" id="A0A8C0W403"/>
<dbReference type="GO" id="GO:0001518">
    <property type="term" value="C:voltage-gated sodium channel complex"/>
    <property type="evidence" value="ECO:0007669"/>
    <property type="project" value="InterPro"/>
</dbReference>
<dbReference type="FunFam" id="1.10.287.70:FF:000006">
    <property type="entry name" value="Sodium channel protein"/>
    <property type="match status" value="1"/>
</dbReference>
<organism evidence="14">
    <name type="scientific">Castor canadensis</name>
    <name type="common">American beaver</name>
    <dbReference type="NCBI Taxonomy" id="51338"/>
    <lineage>
        <taxon>Eukaryota</taxon>
        <taxon>Metazoa</taxon>
        <taxon>Chordata</taxon>
        <taxon>Craniata</taxon>
        <taxon>Vertebrata</taxon>
        <taxon>Euteleostomi</taxon>
        <taxon>Mammalia</taxon>
        <taxon>Eutheria</taxon>
        <taxon>Euarchontoglires</taxon>
        <taxon>Glires</taxon>
        <taxon>Rodentia</taxon>
        <taxon>Castorimorpha</taxon>
        <taxon>Castoridae</taxon>
        <taxon>Castor</taxon>
    </lineage>
</organism>
<dbReference type="FunFam" id="1.10.287.70:FF:000003">
    <property type="entry name" value="Sodium channel protein"/>
    <property type="match status" value="1"/>
</dbReference>
<dbReference type="GO" id="GO:0086010">
    <property type="term" value="P:membrane depolarization during action potential"/>
    <property type="evidence" value="ECO:0007669"/>
    <property type="project" value="TreeGrafter"/>
</dbReference>
<reference evidence="14" key="1">
    <citation type="submission" date="2023-09" db="UniProtKB">
        <authorList>
            <consortium name="Ensembl"/>
        </authorList>
    </citation>
    <scope>IDENTIFICATION</scope>
</reference>
<keyword evidence="8" id="KW-0175">Coiled coil</keyword>
<dbReference type="Pfam" id="PF00520">
    <property type="entry name" value="Ion_trans"/>
    <property type="match status" value="2"/>
</dbReference>
<dbReference type="InterPro" id="IPR027359">
    <property type="entry name" value="Volt_channel_dom_sf"/>
</dbReference>
<feature type="transmembrane region" description="Helical" evidence="10">
    <location>
        <begin position="822"/>
        <end position="850"/>
    </location>
</feature>
<dbReference type="InterPro" id="IPR043203">
    <property type="entry name" value="VGCC_Ca_Na"/>
</dbReference>
<feature type="transmembrane region" description="Helical" evidence="10">
    <location>
        <begin position="226"/>
        <end position="246"/>
    </location>
</feature>
<dbReference type="Ensembl" id="ENSCCNT00000004863.1">
    <property type="protein sequence ID" value="ENSCCNP00000003713.1"/>
    <property type="gene ID" value="ENSCCNG00000003164.1"/>
</dbReference>
<feature type="compositionally biased region" description="Polar residues" evidence="9">
    <location>
        <begin position="591"/>
        <end position="600"/>
    </location>
</feature>
<proteinExistence type="predicted"/>
<evidence type="ECO:0000259" key="12">
    <source>
        <dbReference type="Pfam" id="PF06512"/>
    </source>
</evidence>
<feature type="region of interest" description="Disordered" evidence="9">
    <location>
        <begin position="463"/>
        <end position="496"/>
    </location>
</feature>
<feature type="transmembrane region" description="Helical" evidence="10">
    <location>
        <begin position="909"/>
        <end position="935"/>
    </location>
</feature>
<sequence>MAQALLVPPGPESFRLFTRESLAAIENPNSDLEAGKNLPFIYGDIPPGMVSEPLEDLDPYYINKKTFIVLNKGKAIFRFSATSALYILTPLNPVRKIAIKILSTLFSMLIMCTILTNCVFMTLSNPPEWTKNVEYTFTGIYTFESFIKILARGFCLEDFTFLRDPWNWLDFSVIVMAYVTEFVSLGNVSALRTFRVLRALKTISVIPGLKTIVGALIQSVKKLSDVMILTVFCLSVFALIGLQLFMGNLRNKCLQWPPSDSAFETNTTSYFNGTVASNGTFVNVTMSTFNWKDYIADDSKKYCHIILTLTGSIHQCPEGYICVKAGRNPNYGYTSFDTFSWAFLSLFRLMTQDYWENLYQLTLRAAGKTYMIFFVLVIFLGSFYLVNLILAVVAMAYEEQNQATLEEAEQKEAEFQQMLEQLKKQQEEAQAVAAASAASRDFSGIGGLGELLESSSEASKLSSKSAKEWRNRRKKRRQREHVEGNRDGDRFPKSESEDSVKRRSFLFSMDGNRLTGDKKFCSPHQSLLSIRGSLFSPRRNSKTSIFSFRGRAKDVGSENDFADDEHSTFEDSESRRDSLFVPRRHGERRNSNVSQASMSSRMVPGLPANGKMHSTVDCNGVVSLGTTTETEVRKRRLSSYQISMEMLEDSSGRQRAMSIASILTNTMEELEESRQKCPPCWYRFANVFLIWDCCDSWLKVKHLVNLIVMDPFVDLAITICIVLNTLFMAMEHYPMTDQFSSVLTVGNLVFTGIFTAEMVLKIIAMDPYYYFQEGWNIFDGIIVSLSLMELGLANVEGLSVLRSFRLLRVFKLAKSWPTLNMLIKIIGNSVGALGNLTLVLAIIVFIFAVVGMQLFGKSYKECVCKINDDCELPRWHMNDFFHSFLIVFRVLCGEWIETMWDCMEVAGQAMCLIVFMLVMVIGNLVVLNLFLALLLSSFSSDNLAATDDDNEMNNLQIAVGRMQKGIDYVKNKIRECFQKAFLRKPKVIEIHEGNKIDRCMSNNTGIEISKELNYLKDGNGTTSGVGTGSSVEKYVIDENDYMSFINNPSLTVTVPIAVGESDFENLNTEEFSSESELEESKEVRRLLSFNCITCNADIL</sequence>
<keyword evidence="5 10" id="KW-1133">Transmembrane helix</keyword>
<dbReference type="GO" id="GO:0019228">
    <property type="term" value="P:neuronal action potential"/>
    <property type="evidence" value="ECO:0007669"/>
    <property type="project" value="TreeGrafter"/>
</dbReference>
<evidence type="ECO:0000313" key="14">
    <source>
        <dbReference type="Ensembl" id="ENSCCNP00000003713.1"/>
    </source>
</evidence>
<dbReference type="FunFam" id="1.20.120.350:FF:000005">
    <property type="entry name" value="Sodium channel protein"/>
    <property type="match status" value="1"/>
</dbReference>
<evidence type="ECO:0000256" key="7">
    <source>
        <dbReference type="ARBA" id="ARBA00023157"/>
    </source>
</evidence>
<evidence type="ECO:0000256" key="2">
    <source>
        <dbReference type="ARBA" id="ARBA00022475"/>
    </source>
</evidence>
<feature type="transmembrane region" description="Helical" evidence="10">
    <location>
        <begin position="370"/>
        <end position="397"/>
    </location>
</feature>
<feature type="domain" description="Voltage-gated Na+ ion channel cytoplasmic" evidence="13">
    <location>
        <begin position="526"/>
        <end position="624"/>
    </location>
</feature>
<keyword evidence="2" id="KW-1003">Cell membrane</keyword>
<dbReference type="PANTHER" id="PTHR10037:SF237">
    <property type="entry name" value="SODIUM CHANNEL PROTEIN TYPE 3 SUBUNIT ALPHA"/>
    <property type="match status" value="1"/>
</dbReference>
<evidence type="ECO:0000256" key="6">
    <source>
        <dbReference type="ARBA" id="ARBA00023136"/>
    </source>
</evidence>
<keyword evidence="6 10" id="KW-0472">Membrane</keyword>
<comment type="subcellular location">
    <subcellularLocation>
        <location evidence="1">Cell membrane</location>
        <topology evidence="1">Multi-pass membrane protein</topology>
    </subcellularLocation>
</comment>
<dbReference type="PANTHER" id="PTHR10037">
    <property type="entry name" value="VOLTAGE-GATED CATION CHANNEL CALCIUM AND SODIUM"/>
    <property type="match status" value="1"/>
</dbReference>
<dbReference type="GO" id="GO:0005248">
    <property type="term" value="F:voltage-gated sodium channel activity"/>
    <property type="evidence" value="ECO:0007669"/>
    <property type="project" value="InterPro"/>
</dbReference>
<feature type="coiled-coil region" evidence="8">
    <location>
        <begin position="394"/>
        <end position="435"/>
    </location>
</feature>
<dbReference type="FunFam" id="1.20.120.350:FF:000002">
    <property type="entry name" value="Sodium channel protein"/>
    <property type="match status" value="1"/>
</dbReference>
<protein>
    <recommendedName>
        <fullName evidence="15">Sodium channel protein type 3 subunit alpha</fullName>
    </recommendedName>
</protein>
<feature type="transmembrane region" description="Helical" evidence="10">
    <location>
        <begin position="703"/>
        <end position="727"/>
    </location>
</feature>
<name>A0A8C0W403_CASCN</name>
<feature type="transmembrane region" description="Helical" evidence="10">
    <location>
        <begin position="101"/>
        <end position="123"/>
    </location>
</feature>
<dbReference type="InterPro" id="IPR024583">
    <property type="entry name" value="Na_trans_cytopl"/>
</dbReference>
<dbReference type="InterPro" id="IPR005821">
    <property type="entry name" value="Ion_trans_dom"/>
</dbReference>